<name>A0A8K0SYF2_9HYPO</name>
<dbReference type="AlphaFoldDB" id="A0A8K0SYF2"/>
<evidence type="ECO:0000313" key="2">
    <source>
        <dbReference type="EMBL" id="KAH7325102.1"/>
    </source>
</evidence>
<evidence type="ECO:0008006" key="4">
    <source>
        <dbReference type="Google" id="ProtNLM"/>
    </source>
</evidence>
<reference evidence="2" key="1">
    <citation type="journal article" date="2021" name="Nat. Commun.">
        <title>Genetic determinants of endophytism in the Arabidopsis root mycobiome.</title>
        <authorList>
            <person name="Mesny F."/>
            <person name="Miyauchi S."/>
            <person name="Thiergart T."/>
            <person name="Pickel B."/>
            <person name="Atanasova L."/>
            <person name="Karlsson M."/>
            <person name="Huettel B."/>
            <person name="Barry K.W."/>
            <person name="Haridas S."/>
            <person name="Chen C."/>
            <person name="Bauer D."/>
            <person name="Andreopoulos W."/>
            <person name="Pangilinan J."/>
            <person name="LaButti K."/>
            <person name="Riley R."/>
            <person name="Lipzen A."/>
            <person name="Clum A."/>
            <person name="Drula E."/>
            <person name="Henrissat B."/>
            <person name="Kohler A."/>
            <person name="Grigoriev I.V."/>
            <person name="Martin F.M."/>
            <person name="Hacquard S."/>
        </authorList>
    </citation>
    <scope>NUCLEOTIDE SEQUENCE</scope>
    <source>
        <strain evidence="2">MPI-CAGE-CH-0235</strain>
    </source>
</reference>
<feature type="chain" id="PRO_5035437540" description="Secreted protein" evidence="1">
    <location>
        <begin position="19"/>
        <end position="79"/>
    </location>
</feature>
<dbReference type="EMBL" id="JAGPNK010000003">
    <property type="protein sequence ID" value="KAH7325102.1"/>
    <property type="molecule type" value="Genomic_DNA"/>
</dbReference>
<protein>
    <recommendedName>
        <fullName evidence="4">Secreted protein</fullName>
    </recommendedName>
</protein>
<sequence length="79" mass="9367">MAFLPAKLLCIILRQWISQDVASWMCMCACPLRSSLNSYNSLRTITQYLVVCMHAWYVKQRKAPPRHRARRPWGRLRCD</sequence>
<dbReference type="Proteomes" id="UP000813444">
    <property type="component" value="Unassembled WGS sequence"/>
</dbReference>
<proteinExistence type="predicted"/>
<gene>
    <name evidence="2" type="ORF">B0I35DRAFT_425615</name>
</gene>
<accession>A0A8K0SYF2</accession>
<organism evidence="2 3">
    <name type="scientific">Stachybotrys elegans</name>
    <dbReference type="NCBI Taxonomy" id="80388"/>
    <lineage>
        <taxon>Eukaryota</taxon>
        <taxon>Fungi</taxon>
        <taxon>Dikarya</taxon>
        <taxon>Ascomycota</taxon>
        <taxon>Pezizomycotina</taxon>
        <taxon>Sordariomycetes</taxon>
        <taxon>Hypocreomycetidae</taxon>
        <taxon>Hypocreales</taxon>
        <taxon>Stachybotryaceae</taxon>
        <taxon>Stachybotrys</taxon>
    </lineage>
</organism>
<feature type="signal peptide" evidence="1">
    <location>
        <begin position="1"/>
        <end position="18"/>
    </location>
</feature>
<keyword evidence="3" id="KW-1185">Reference proteome</keyword>
<keyword evidence="1" id="KW-0732">Signal</keyword>
<comment type="caution">
    <text evidence="2">The sequence shown here is derived from an EMBL/GenBank/DDBJ whole genome shotgun (WGS) entry which is preliminary data.</text>
</comment>
<evidence type="ECO:0000313" key="3">
    <source>
        <dbReference type="Proteomes" id="UP000813444"/>
    </source>
</evidence>
<evidence type="ECO:0000256" key="1">
    <source>
        <dbReference type="SAM" id="SignalP"/>
    </source>
</evidence>